<dbReference type="EMBL" id="CM034403">
    <property type="protein sequence ID" value="KAJ0174867.1"/>
    <property type="molecule type" value="Genomic_DNA"/>
</dbReference>
<dbReference type="Proteomes" id="UP000824533">
    <property type="component" value="Linkage Group LG17"/>
</dbReference>
<gene>
    <name evidence="1" type="ORF">K1T71_009975</name>
</gene>
<comment type="caution">
    <text evidence="1">The sequence shown here is derived from an EMBL/GenBank/DDBJ whole genome shotgun (WGS) entry which is preliminary data.</text>
</comment>
<name>A0ACC1CUD8_9NEOP</name>
<evidence type="ECO:0000313" key="1">
    <source>
        <dbReference type="EMBL" id="KAJ0174867.1"/>
    </source>
</evidence>
<organism evidence="1 2">
    <name type="scientific">Dendrolimus kikuchii</name>
    <dbReference type="NCBI Taxonomy" id="765133"/>
    <lineage>
        <taxon>Eukaryota</taxon>
        <taxon>Metazoa</taxon>
        <taxon>Ecdysozoa</taxon>
        <taxon>Arthropoda</taxon>
        <taxon>Hexapoda</taxon>
        <taxon>Insecta</taxon>
        <taxon>Pterygota</taxon>
        <taxon>Neoptera</taxon>
        <taxon>Endopterygota</taxon>
        <taxon>Lepidoptera</taxon>
        <taxon>Glossata</taxon>
        <taxon>Ditrysia</taxon>
        <taxon>Bombycoidea</taxon>
        <taxon>Lasiocampidae</taxon>
        <taxon>Dendrolimus</taxon>
    </lineage>
</organism>
<proteinExistence type="predicted"/>
<sequence>MPSCVINFCKNNSLAQNKSAGITFHKFPKELEWKKKWIDAIRLSRNDETWLPSKFSVVCSTHFVEKDLYITKNGLRRVIKNAVPKKMGAWRVPHALTSPPVGRVTDRPTPRETEDAGGTVSPPAVEEASRGPRLPGLRRGQLQEMGVNTPPMAIIICSSAFVAPLVLQISIGDGNRFPSSGPSACLLSSCNIKKKKKKKKKQRDS</sequence>
<keyword evidence="2" id="KW-1185">Reference proteome</keyword>
<reference evidence="1 2" key="1">
    <citation type="journal article" date="2021" name="Front. Genet.">
        <title>Chromosome-Level Genome Assembly Reveals Significant Gene Expansion in the Toll and IMD Signaling Pathways of Dendrolimus kikuchii.</title>
        <authorList>
            <person name="Zhou J."/>
            <person name="Wu P."/>
            <person name="Xiong Z."/>
            <person name="Liu N."/>
            <person name="Zhao N."/>
            <person name="Ji M."/>
            <person name="Qiu Y."/>
            <person name="Yang B."/>
        </authorList>
    </citation>
    <scope>NUCLEOTIDE SEQUENCE [LARGE SCALE GENOMIC DNA]</scope>
    <source>
        <strain evidence="1">Ann1</strain>
    </source>
</reference>
<accession>A0ACC1CUD8</accession>
<protein>
    <submittedName>
        <fullName evidence="1">Uncharacterized protein</fullName>
    </submittedName>
</protein>
<evidence type="ECO:0000313" key="2">
    <source>
        <dbReference type="Proteomes" id="UP000824533"/>
    </source>
</evidence>